<proteinExistence type="inferred from homology"/>
<dbReference type="InterPro" id="IPR018220">
    <property type="entry name" value="Adenylosuccin_syn_GTP-bd"/>
</dbReference>
<dbReference type="GO" id="GO:0046040">
    <property type="term" value="P:IMP metabolic process"/>
    <property type="evidence" value="ECO:0007669"/>
    <property type="project" value="TreeGrafter"/>
</dbReference>
<feature type="binding site" evidence="8">
    <location>
        <begin position="330"/>
        <end position="332"/>
    </location>
    <ligand>
        <name>GTP</name>
        <dbReference type="ChEBI" id="CHEBI:37565"/>
    </ligand>
</feature>
<keyword evidence="3 8" id="KW-0479">Metal-binding</keyword>
<comment type="function">
    <text evidence="8">Plays an important role in the de novo pathway of purine nucleotide biosynthesis. Catalyzes the first committed step in the biosynthesis of AMP from IMP.</text>
</comment>
<evidence type="ECO:0000256" key="4">
    <source>
        <dbReference type="ARBA" id="ARBA00022741"/>
    </source>
</evidence>
<dbReference type="InterPro" id="IPR042111">
    <property type="entry name" value="Adenylosuccinate_synth_dom3"/>
</dbReference>
<keyword evidence="4 8" id="KW-0547">Nucleotide-binding</keyword>
<comment type="caution">
    <text evidence="11">The sequence shown here is derived from an EMBL/GenBank/DDBJ whole genome shotgun (WGS) entry which is preliminary data.</text>
</comment>
<dbReference type="SMART" id="SM00788">
    <property type="entry name" value="Adenylsucc_synt"/>
    <property type="match status" value="1"/>
</dbReference>
<keyword evidence="5 8" id="KW-0658">Purine biosynthesis</keyword>
<accession>R6RV75</accession>
<comment type="catalytic activity">
    <reaction evidence="8 10">
        <text>IMP + L-aspartate + GTP = N(6)-(1,2-dicarboxyethyl)-AMP + GDP + phosphate + 2 H(+)</text>
        <dbReference type="Rhea" id="RHEA:15753"/>
        <dbReference type="ChEBI" id="CHEBI:15378"/>
        <dbReference type="ChEBI" id="CHEBI:29991"/>
        <dbReference type="ChEBI" id="CHEBI:37565"/>
        <dbReference type="ChEBI" id="CHEBI:43474"/>
        <dbReference type="ChEBI" id="CHEBI:57567"/>
        <dbReference type="ChEBI" id="CHEBI:58053"/>
        <dbReference type="ChEBI" id="CHEBI:58189"/>
        <dbReference type="EC" id="6.3.4.4"/>
    </reaction>
</comment>
<feature type="binding site" evidence="8">
    <location>
        <begin position="40"/>
        <end position="42"/>
    </location>
    <ligand>
        <name>GTP</name>
        <dbReference type="ChEBI" id="CHEBI:37565"/>
    </ligand>
</feature>
<dbReference type="NCBIfam" id="TIGR00184">
    <property type="entry name" value="purA"/>
    <property type="match status" value="1"/>
</dbReference>
<dbReference type="HAMAP" id="MF_00011">
    <property type="entry name" value="Adenylosucc_synth"/>
    <property type="match status" value="1"/>
</dbReference>
<feature type="binding site" evidence="8">
    <location>
        <position position="142"/>
    </location>
    <ligand>
        <name>IMP</name>
        <dbReference type="ChEBI" id="CHEBI:58053"/>
        <note>ligand shared between dimeric partners</note>
    </ligand>
</feature>
<dbReference type="EC" id="6.3.4.4" evidence="8 10"/>
<evidence type="ECO:0000256" key="5">
    <source>
        <dbReference type="ARBA" id="ARBA00022755"/>
    </source>
</evidence>
<dbReference type="PROSITE" id="PS00513">
    <property type="entry name" value="ADENYLOSUCCIN_SYN_2"/>
    <property type="match status" value="1"/>
</dbReference>
<feature type="binding site" description="in other chain" evidence="8">
    <location>
        <position position="238"/>
    </location>
    <ligand>
        <name>IMP</name>
        <dbReference type="ChEBI" id="CHEBI:58053"/>
        <note>ligand shared between dimeric partners</note>
    </ligand>
</feature>
<comment type="pathway">
    <text evidence="8 10">Purine metabolism; AMP biosynthesis via de novo pathway; AMP from IMP: step 1/2.</text>
</comment>
<feature type="binding site" description="in other chain" evidence="8">
    <location>
        <position position="128"/>
    </location>
    <ligand>
        <name>IMP</name>
        <dbReference type="ChEBI" id="CHEBI:58053"/>
        <note>ligand shared between dimeric partners</note>
    </ligand>
</feature>
<feature type="active site" evidence="9">
    <location>
        <position position="139"/>
    </location>
</feature>
<keyword evidence="8" id="KW-0963">Cytoplasm</keyword>
<dbReference type="GO" id="GO:0004019">
    <property type="term" value="F:adenylosuccinate synthase activity"/>
    <property type="evidence" value="ECO:0007669"/>
    <property type="project" value="UniProtKB-UniRule"/>
</dbReference>
<dbReference type="FunFam" id="3.90.170.10:FF:000001">
    <property type="entry name" value="Adenylosuccinate synthetase"/>
    <property type="match status" value="1"/>
</dbReference>
<dbReference type="GO" id="GO:0044208">
    <property type="term" value="P:'de novo' AMP biosynthetic process"/>
    <property type="evidence" value="ECO:0007669"/>
    <property type="project" value="UniProtKB-UniRule"/>
</dbReference>
<feature type="binding site" description="in other chain" evidence="8">
    <location>
        <begin position="13"/>
        <end position="16"/>
    </location>
    <ligand>
        <name>IMP</name>
        <dbReference type="ChEBI" id="CHEBI:58053"/>
        <note>ligand shared between dimeric partners</note>
    </ligand>
</feature>
<evidence type="ECO:0000256" key="9">
    <source>
        <dbReference type="PROSITE-ProRule" id="PRU10134"/>
    </source>
</evidence>
<feature type="binding site" evidence="8">
    <location>
        <position position="13"/>
    </location>
    <ligand>
        <name>Mg(2+)</name>
        <dbReference type="ChEBI" id="CHEBI:18420"/>
    </ligand>
</feature>
<evidence type="ECO:0000256" key="2">
    <source>
        <dbReference type="ARBA" id="ARBA00022598"/>
    </source>
</evidence>
<dbReference type="SUPFAM" id="SSF52540">
    <property type="entry name" value="P-loop containing nucleoside triphosphate hydrolases"/>
    <property type="match status" value="1"/>
</dbReference>
<feature type="active site" description="Proton donor" evidence="8">
    <location>
        <position position="41"/>
    </location>
</feature>
<gene>
    <name evidence="8" type="primary">purA</name>
    <name evidence="11" type="ORF">BN788_00835</name>
</gene>
<organism evidence="11 12">
    <name type="scientific">[Eubacterium] siraeum CAG:80</name>
    <dbReference type="NCBI Taxonomy" id="1263080"/>
    <lineage>
        <taxon>Bacteria</taxon>
        <taxon>Bacillati</taxon>
        <taxon>Bacillota</taxon>
        <taxon>Clostridia</taxon>
        <taxon>Eubacteriales</taxon>
        <taxon>Oscillospiraceae</taxon>
        <taxon>Oscillospiraceae incertae sedis</taxon>
    </lineage>
</organism>
<evidence type="ECO:0000256" key="3">
    <source>
        <dbReference type="ARBA" id="ARBA00022723"/>
    </source>
</evidence>
<dbReference type="GO" id="GO:0005525">
    <property type="term" value="F:GTP binding"/>
    <property type="evidence" value="ECO:0007669"/>
    <property type="project" value="UniProtKB-UniRule"/>
</dbReference>
<evidence type="ECO:0000256" key="1">
    <source>
        <dbReference type="ARBA" id="ARBA00011738"/>
    </source>
</evidence>
<dbReference type="GO" id="GO:0000287">
    <property type="term" value="F:magnesium ion binding"/>
    <property type="evidence" value="ECO:0007669"/>
    <property type="project" value="UniProtKB-UniRule"/>
</dbReference>
<feature type="binding site" description="in other chain" evidence="8">
    <location>
        <begin position="38"/>
        <end position="41"/>
    </location>
    <ligand>
        <name>IMP</name>
        <dbReference type="ChEBI" id="CHEBI:58053"/>
        <note>ligand shared between dimeric partners</note>
    </ligand>
</feature>
<keyword evidence="6 8" id="KW-0460">Magnesium</keyword>
<keyword evidence="2 8" id="KW-0436">Ligase</keyword>
<dbReference type="InterPro" id="IPR027417">
    <property type="entry name" value="P-loop_NTPase"/>
</dbReference>
<dbReference type="UniPathway" id="UPA00075">
    <property type="reaction ID" value="UER00335"/>
</dbReference>
<feature type="binding site" evidence="8">
    <location>
        <position position="40"/>
    </location>
    <ligand>
        <name>Mg(2+)</name>
        <dbReference type="ChEBI" id="CHEBI:18420"/>
    </ligand>
</feature>
<evidence type="ECO:0000256" key="6">
    <source>
        <dbReference type="ARBA" id="ARBA00022842"/>
    </source>
</evidence>
<feature type="binding site" description="in other chain" evidence="8">
    <location>
        <position position="223"/>
    </location>
    <ligand>
        <name>IMP</name>
        <dbReference type="ChEBI" id="CHEBI:58053"/>
        <note>ligand shared between dimeric partners</note>
    </ligand>
</feature>
<protein>
    <recommendedName>
        <fullName evidence="8 10">Adenylosuccinate synthetase</fullName>
        <shortName evidence="8">AMPSase</shortName>
        <shortName evidence="8">AdSS</shortName>
        <ecNumber evidence="8 10">6.3.4.4</ecNumber>
    </recommendedName>
    <alternativeName>
        <fullName evidence="8">IMP--aspartate ligase</fullName>
    </alternativeName>
</protein>
<dbReference type="PANTHER" id="PTHR11846">
    <property type="entry name" value="ADENYLOSUCCINATE SYNTHETASE"/>
    <property type="match status" value="1"/>
</dbReference>
<dbReference type="Gene3D" id="3.40.440.10">
    <property type="entry name" value="Adenylosuccinate Synthetase, subunit A, domain 1"/>
    <property type="match status" value="1"/>
</dbReference>
<sequence>MPANIVVGTQWGDEGKGKIIDIIASRADVVVRSQGGNNAGHTVVNDGQTYKLHLIPSGILYKNTLCLIGAGVVLDPKDFLSEIDDLSSRGISFDNLKIDPRAHVVMPWHITLDGLSEKFRGNSDIGTTKRGIGPCYMDKYERCGIRVYDLVHPEVFAEKVRMTGKLKNKIITEVYGGEPHDIEAIIKEYTEYGKRLAKYVDDVSVIVYEAAKANKTIMFEGAQATLLDIDFGTYPYVTSSHPLSAGVCVGTGVGPMIISNIIGVAKAYTTRVGKGPFPTELDDEIGEAIRNKGGEFGTTTGRPRRTGWFDAVIVRHSVRVNGLSSLAINKLDTLGGIGDLKVCVAYKKPDGTVIENFPAALEELADCVPVYETLKGFDDDISSCRSFDELPEACKKYIERLEELCDCHISMVGVGPDREQIIER</sequence>
<dbReference type="AlphaFoldDB" id="R6RV75"/>
<feature type="binding site" evidence="8">
    <location>
        <begin position="298"/>
        <end position="304"/>
    </location>
    <ligand>
        <name>substrate</name>
    </ligand>
</feature>
<dbReference type="PROSITE" id="PS01266">
    <property type="entry name" value="ADENYLOSUCCIN_SYN_1"/>
    <property type="match status" value="1"/>
</dbReference>
<dbReference type="PANTHER" id="PTHR11846:SF0">
    <property type="entry name" value="ADENYLOSUCCINATE SYNTHETASE"/>
    <property type="match status" value="1"/>
</dbReference>
<keyword evidence="7 8" id="KW-0342">GTP-binding</keyword>
<comment type="subunit">
    <text evidence="1 8">Homodimer.</text>
</comment>
<comment type="subcellular location">
    <subcellularLocation>
        <location evidence="8">Cytoplasm</location>
    </subcellularLocation>
</comment>
<dbReference type="Gene3D" id="3.90.170.10">
    <property type="entry name" value="Adenylosuccinate Synthetase, subunit A, domain 3"/>
    <property type="match status" value="1"/>
</dbReference>
<dbReference type="EMBL" id="CBFJ010000209">
    <property type="protein sequence ID" value="CDC49249.1"/>
    <property type="molecule type" value="Genomic_DNA"/>
</dbReference>
<feature type="binding site" evidence="8">
    <location>
        <begin position="413"/>
        <end position="415"/>
    </location>
    <ligand>
        <name>GTP</name>
        <dbReference type="ChEBI" id="CHEBI:37565"/>
    </ligand>
</feature>
<dbReference type="CDD" id="cd03108">
    <property type="entry name" value="AdSS"/>
    <property type="match status" value="1"/>
</dbReference>
<name>R6RV75_9FIRM</name>
<evidence type="ECO:0000256" key="8">
    <source>
        <dbReference type="HAMAP-Rule" id="MF_00011"/>
    </source>
</evidence>
<dbReference type="InterPro" id="IPR042109">
    <property type="entry name" value="Adenylosuccinate_synth_dom1"/>
</dbReference>
<evidence type="ECO:0000256" key="7">
    <source>
        <dbReference type="ARBA" id="ARBA00023134"/>
    </source>
</evidence>
<feature type="active site" description="Proton acceptor" evidence="8">
    <location>
        <position position="13"/>
    </location>
</feature>
<dbReference type="InterPro" id="IPR042110">
    <property type="entry name" value="Adenylosuccinate_synth_dom2"/>
</dbReference>
<dbReference type="InterPro" id="IPR033128">
    <property type="entry name" value="Adenylosuccin_syn_Lys_AS"/>
</dbReference>
<feature type="binding site" evidence="8">
    <location>
        <begin position="12"/>
        <end position="18"/>
    </location>
    <ligand>
        <name>GTP</name>
        <dbReference type="ChEBI" id="CHEBI:37565"/>
    </ligand>
</feature>
<dbReference type="Proteomes" id="UP000018142">
    <property type="component" value="Unassembled WGS sequence"/>
</dbReference>
<evidence type="ECO:0000256" key="10">
    <source>
        <dbReference type="RuleBase" id="RU000520"/>
    </source>
</evidence>
<feature type="binding site" description="in other chain" evidence="8">
    <location>
        <position position="302"/>
    </location>
    <ligand>
        <name>IMP</name>
        <dbReference type="ChEBI" id="CHEBI:58053"/>
        <note>ligand shared between dimeric partners</note>
    </ligand>
</feature>
<evidence type="ECO:0000313" key="11">
    <source>
        <dbReference type="EMBL" id="CDC49249.1"/>
    </source>
</evidence>
<comment type="cofactor">
    <cofactor evidence="8">
        <name>Mg(2+)</name>
        <dbReference type="ChEBI" id="CHEBI:18420"/>
    </cofactor>
    <text evidence="8">Binds 1 Mg(2+) ion per subunit.</text>
</comment>
<dbReference type="FunFam" id="1.10.300.10:FF:000001">
    <property type="entry name" value="Adenylosuccinate synthetase"/>
    <property type="match status" value="1"/>
</dbReference>
<dbReference type="NCBIfam" id="NF002223">
    <property type="entry name" value="PRK01117.1"/>
    <property type="match status" value="1"/>
</dbReference>
<dbReference type="Pfam" id="PF00709">
    <property type="entry name" value="Adenylsucc_synt"/>
    <property type="match status" value="1"/>
</dbReference>
<dbReference type="Gene3D" id="1.10.300.10">
    <property type="entry name" value="Adenylosuccinate Synthetase, subunit A, domain 2"/>
    <property type="match status" value="1"/>
</dbReference>
<comment type="similarity">
    <text evidence="8 10">Belongs to the adenylosuccinate synthetase family.</text>
</comment>
<dbReference type="GO" id="GO:0005737">
    <property type="term" value="C:cytoplasm"/>
    <property type="evidence" value="ECO:0007669"/>
    <property type="project" value="UniProtKB-SubCell"/>
</dbReference>
<evidence type="ECO:0000313" key="12">
    <source>
        <dbReference type="Proteomes" id="UP000018142"/>
    </source>
</evidence>
<feature type="binding site" evidence="8">
    <location>
        <position position="304"/>
    </location>
    <ligand>
        <name>GTP</name>
        <dbReference type="ChEBI" id="CHEBI:37565"/>
    </ligand>
</feature>
<reference evidence="11" key="1">
    <citation type="submission" date="2012-11" db="EMBL/GenBank/DDBJ databases">
        <title>Dependencies among metagenomic species, viruses, plasmids and units of genetic variation.</title>
        <authorList>
            <person name="Nielsen H.B."/>
            <person name="Almeida M."/>
            <person name="Juncker A.S."/>
            <person name="Rasmussen S."/>
            <person name="Li J."/>
            <person name="Sunagawa S."/>
            <person name="Plichta D."/>
            <person name="Gautier L."/>
            <person name="Le Chatelier E."/>
            <person name="Peletier E."/>
            <person name="Bonde I."/>
            <person name="Nielsen T."/>
            <person name="Manichanh C."/>
            <person name="Arumugam M."/>
            <person name="Batto J."/>
            <person name="Santos M.B.Q.D."/>
            <person name="Blom N."/>
            <person name="Borruel N."/>
            <person name="Burgdorf K.S."/>
            <person name="Boumezbeur F."/>
            <person name="Casellas F."/>
            <person name="Dore J."/>
            <person name="Guarner F."/>
            <person name="Hansen T."/>
            <person name="Hildebrand F."/>
            <person name="Kaas R.S."/>
            <person name="Kennedy S."/>
            <person name="Kristiansen K."/>
            <person name="Kultima J.R."/>
            <person name="Leonard P."/>
            <person name="Levenez F."/>
            <person name="Lund O."/>
            <person name="Moumen B."/>
            <person name="Le Paslier D."/>
            <person name="Pons N."/>
            <person name="Pedersen O."/>
            <person name="Prifti E."/>
            <person name="Qin J."/>
            <person name="Raes J."/>
            <person name="Tap J."/>
            <person name="Tims S."/>
            <person name="Ussery D.W."/>
            <person name="Yamada T."/>
            <person name="MetaHit consortium"/>
            <person name="Renault P."/>
            <person name="Sicheritz-Ponten T."/>
            <person name="Bork P."/>
            <person name="Wang J."/>
            <person name="Brunak S."/>
            <person name="Ehrlich S.D."/>
        </authorList>
    </citation>
    <scope>NUCLEOTIDE SEQUENCE [LARGE SCALE GENOMIC DNA]</scope>
</reference>
<dbReference type="InterPro" id="IPR001114">
    <property type="entry name" value="Adenylosuccinate_synthetase"/>
</dbReference>